<organism evidence="9 10">
    <name type="scientific">Roseovarius spongiae</name>
    <dbReference type="NCBI Taxonomy" id="2320272"/>
    <lineage>
        <taxon>Bacteria</taxon>
        <taxon>Pseudomonadati</taxon>
        <taxon>Pseudomonadota</taxon>
        <taxon>Alphaproteobacteria</taxon>
        <taxon>Rhodobacterales</taxon>
        <taxon>Roseobacteraceae</taxon>
        <taxon>Roseovarius</taxon>
    </lineage>
</organism>
<dbReference type="GO" id="GO:0055085">
    <property type="term" value="P:transmembrane transport"/>
    <property type="evidence" value="ECO:0007669"/>
    <property type="project" value="UniProtKB-ARBA"/>
</dbReference>
<keyword evidence="4" id="KW-1003">Cell membrane</keyword>
<protein>
    <submittedName>
        <fullName evidence="9">ABC transporter ATP-binding protein</fullName>
    </submittedName>
</protein>
<dbReference type="InterPro" id="IPR003439">
    <property type="entry name" value="ABC_transporter-like_ATP-bd"/>
</dbReference>
<reference evidence="9 10" key="1">
    <citation type="submission" date="2018-09" db="EMBL/GenBank/DDBJ databases">
        <title>Roseovarius spongiae sp. nov., isolated from a marine sponge.</title>
        <authorList>
            <person name="Zhuang L."/>
            <person name="Luo L."/>
        </authorList>
    </citation>
    <scope>NUCLEOTIDE SEQUENCE [LARGE SCALE GENOMIC DNA]</scope>
    <source>
        <strain evidence="9 10">HN-E21</strain>
    </source>
</reference>
<evidence type="ECO:0000256" key="6">
    <source>
        <dbReference type="ARBA" id="ARBA00022840"/>
    </source>
</evidence>
<evidence type="ECO:0000256" key="7">
    <source>
        <dbReference type="ARBA" id="ARBA00023136"/>
    </source>
</evidence>
<dbReference type="Pfam" id="PF00005">
    <property type="entry name" value="ABC_tran"/>
    <property type="match status" value="1"/>
</dbReference>
<dbReference type="InterPro" id="IPR050388">
    <property type="entry name" value="ABC_Ni/Peptide_Import"/>
</dbReference>
<keyword evidence="10" id="KW-1185">Reference proteome</keyword>
<comment type="caution">
    <text evidence="9">The sequence shown here is derived from an EMBL/GenBank/DDBJ whole genome shotgun (WGS) entry which is preliminary data.</text>
</comment>
<dbReference type="InterPro" id="IPR013563">
    <property type="entry name" value="Oligopep_ABC_C"/>
</dbReference>
<evidence type="ECO:0000256" key="5">
    <source>
        <dbReference type="ARBA" id="ARBA00022741"/>
    </source>
</evidence>
<dbReference type="GO" id="GO:0016887">
    <property type="term" value="F:ATP hydrolysis activity"/>
    <property type="evidence" value="ECO:0007669"/>
    <property type="project" value="InterPro"/>
</dbReference>
<accession>A0A3A8AQH9</accession>
<dbReference type="InterPro" id="IPR027417">
    <property type="entry name" value="P-loop_NTPase"/>
</dbReference>
<dbReference type="OrthoDB" id="9782308at2"/>
<name>A0A3A8AQH9_9RHOB</name>
<dbReference type="CDD" id="cd03257">
    <property type="entry name" value="ABC_NikE_OppD_transporters"/>
    <property type="match status" value="1"/>
</dbReference>
<dbReference type="EMBL" id="RAPE01000006">
    <property type="protein sequence ID" value="RKF12697.1"/>
    <property type="molecule type" value="Genomic_DNA"/>
</dbReference>
<evidence type="ECO:0000256" key="3">
    <source>
        <dbReference type="ARBA" id="ARBA00022448"/>
    </source>
</evidence>
<feature type="domain" description="ABC transporter" evidence="8">
    <location>
        <begin position="13"/>
        <end position="260"/>
    </location>
</feature>
<dbReference type="GO" id="GO:0005886">
    <property type="term" value="C:plasma membrane"/>
    <property type="evidence" value="ECO:0007669"/>
    <property type="project" value="UniProtKB-SubCell"/>
</dbReference>
<dbReference type="InterPro" id="IPR003593">
    <property type="entry name" value="AAA+_ATPase"/>
</dbReference>
<keyword evidence="7" id="KW-0472">Membrane</keyword>
<dbReference type="FunFam" id="3.40.50.300:FF:000016">
    <property type="entry name" value="Oligopeptide ABC transporter ATP-binding component"/>
    <property type="match status" value="1"/>
</dbReference>
<dbReference type="SUPFAM" id="SSF52540">
    <property type="entry name" value="P-loop containing nucleoside triphosphate hydrolases"/>
    <property type="match status" value="1"/>
</dbReference>
<evidence type="ECO:0000256" key="1">
    <source>
        <dbReference type="ARBA" id="ARBA00004417"/>
    </source>
</evidence>
<dbReference type="AlphaFoldDB" id="A0A3A8AQH9"/>
<keyword evidence="5" id="KW-0547">Nucleotide-binding</keyword>
<dbReference type="Proteomes" id="UP000281128">
    <property type="component" value="Unassembled WGS sequence"/>
</dbReference>
<keyword evidence="3" id="KW-0813">Transport</keyword>
<dbReference type="PROSITE" id="PS50893">
    <property type="entry name" value="ABC_TRANSPORTER_2"/>
    <property type="match status" value="1"/>
</dbReference>
<dbReference type="SMART" id="SM00382">
    <property type="entry name" value="AAA"/>
    <property type="match status" value="1"/>
</dbReference>
<comment type="similarity">
    <text evidence="2">Belongs to the ABC transporter superfamily.</text>
</comment>
<dbReference type="NCBIfam" id="TIGR01727">
    <property type="entry name" value="oligo_HPY"/>
    <property type="match status" value="1"/>
</dbReference>
<dbReference type="GO" id="GO:0015833">
    <property type="term" value="P:peptide transport"/>
    <property type="evidence" value="ECO:0007669"/>
    <property type="project" value="InterPro"/>
</dbReference>
<evidence type="ECO:0000259" key="8">
    <source>
        <dbReference type="PROSITE" id="PS50893"/>
    </source>
</evidence>
<dbReference type="PANTHER" id="PTHR43297">
    <property type="entry name" value="OLIGOPEPTIDE TRANSPORT ATP-BINDING PROTEIN APPD"/>
    <property type="match status" value="1"/>
</dbReference>
<gene>
    <name evidence="9" type="ORF">D6850_17210</name>
</gene>
<evidence type="ECO:0000256" key="4">
    <source>
        <dbReference type="ARBA" id="ARBA00022475"/>
    </source>
</evidence>
<evidence type="ECO:0000256" key="2">
    <source>
        <dbReference type="ARBA" id="ARBA00005417"/>
    </source>
</evidence>
<sequence>MTTNSSVLSVRGLRTEFLASDKTWFPVVNGVDLEVAPGETLAVVGESGCGKSMLAHSVLRLLPKKISRLRDGQVLLGDQDLTALSDVKMRQVRGNDISMVFQEPMTSLNPLMTVGDQIAESILEHEDISIADAKRRSVELMDLVGISEPAVRAHHYPFQLSGGLRQRIVIAIALACRPKVLIADEPTTALDVTIQAQVLRLIDDLKTEIGMGVILITHDLGVVAEWAQRVMIMYAGRKVEEADAETFFQGPAHPYSRALLGSVPRPDAQIDSGEFAPLVEIPGTVPPLDKLGPGCAFADRCVYRTADCTQAVPDFVKVAPGRGVACINAGDLS</sequence>
<evidence type="ECO:0000313" key="9">
    <source>
        <dbReference type="EMBL" id="RKF12697.1"/>
    </source>
</evidence>
<proteinExistence type="inferred from homology"/>
<comment type="subcellular location">
    <subcellularLocation>
        <location evidence="1">Cell inner membrane</location>
        <topology evidence="1">Peripheral membrane protein</topology>
    </subcellularLocation>
</comment>
<dbReference type="Gene3D" id="3.40.50.300">
    <property type="entry name" value="P-loop containing nucleotide triphosphate hydrolases"/>
    <property type="match status" value="1"/>
</dbReference>
<keyword evidence="6 9" id="KW-0067">ATP-binding</keyword>
<dbReference type="GO" id="GO:0005524">
    <property type="term" value="F:ATP binding"/>
    <property type="evidence" value="ECO:0007669"/>
    <property type="project" value="UniProtKB-KW"/>
</dbReference>
<evidence type="ECO:0000313" key="10">
    <source>
        <dbReference type="Proteomes" id="UP000281128"/>
    </source>
</evidence>
<dbReference type="RefSeq" id="WP_121168849.1">
    <property type="nucleotide sequence ID" value="NZ_RAPE01000006.1"/>
</dbReference>
<dbReference type="PANTHER" id="PTHR43297:SF2">
    <property type="entry name" value="DIPEPTIDE TRANSPORT ATP-BINDING PROTEIN DPPD"/>
    <property type="match status" value="1"/>
</dbReference>
<dbReference type="Pfam" id="PF08352">
    <property type="entry name" value="oligo_HPY"/>
    <property type="match status" value="1"/>
</dbReference>